<accession>A0ACC6V216</accession>
<reference evidence="1" key="1">
    <citation type="submission" date="2024-07" db="EMBL/GenBank/DDBJ databases">
        <title>Metagenome and Metagenome-Assembled Genomes of Archaea from a hot spring from the geothermal field of Los Azufres, Mexico.</title>
        <authorList>
            <person name="Marin-Paredes R."/>
            <person name="Martinez-Romero E."/>
            <person name="Servin-Garciduenas L.E."/>
        </authorList>
    </citation>
    <scope>NUCLEOTIDE SEQUENCE</scope>
</reference>
<name>A0ACC6V216_9CREN</name>
<evidence type="ECO:0000313" key="1">
    <source>
        <dbReference type="EMBL" id="MFB6491108.1"/>
    </source>
</evidence>
<evidence type="ECO:0000313" key="2">
    <source>
        <dbReference type="Proteomes" id="UP000033636"/>
    </source>
</evidence>
<proteinExistence type="predicted"/>
<sequence>MPFRPALLSNRSAAALIEGLEVVWFAAPRFDSPPIFAKVLDEERGGSWSLELGKIIERRYLDNAPILITRVRTSSGEAAVQDIIPLGLPALMRTIDAPEGAEYYFTFRPTVNYGVAEPYFKPTDRGGLYLDPLGKDAVELLILRGRCFGESPNRWYCEGPAKLMAIYLRSAELSIALNKDRAPVYSDLEAAADKTLEYWRSLLASRSPAAKPGDWLYERSAVVLLSLQHAISGGVVAAPTTSLPEVVGGPRNWDYRFVWVRDASIAASALASAGFVEEAARVVEFLTKVISPTGKPFDYTVYSVDGSPPVFEQELPWLKGFRGSSPVRAGNAATTQIQLDLEGWYMAALYDVYRAGAGRAFAERNWWAVELCADWCGKAYALPDYGIWEDRAGPRHYVHSKAMLWVCLDRAARLAEALGRREESGEWRGRAEEVKAYVLKNQPEAFTQAFDGGGPDGALLALPVYGFVDARDPRLERTLAEVERKLRRGPFVLRYEKDSIGPAVHPFLLVSEWLGIVYALRGERGKAEEVLEAVRRCAGDIGLLGEHVDVETCEPRGNYPHAFSHAGYILLYDALRT</sequence>
<comment type="caution">
    <text evidence="1">The sequence shown here is derived from an EMBL/GenBank/DDBJ whole genome shotgun (WGS) entry which is preliminary data.</text>
</comment>
<dbReference type="EMBL" id="JZWT02000021">
    <property type="protein sequence ID" value="MFB6491108.1"/>
    <property type="molecule type" value="Genomic_DNA"/>
</dbReference>
<organism evidence="1 2">
    <name type="scientific">Thermoproteus sp. AZ2</name>
    <dbReference type="NCBI Taxonomy" id="1609232"/>
    <lineage>
        <taxon>Archaea</taxon>
        <taxon>Thermoproteota</taxon>
        <taxon>Thermoprotei</taxon>
        <taxon>Thermoproteales</taxon>
        <taxon>Thermoproteaceae</taxon>
        <taxon>Thermoproteus</taxon>
    </lineage>
</organism>
<protein>
    <submittedName>
        <fullName evidence="1">Glycoside hydrolase family 15 protein</fullName>
    </submittedName>
</protein>
<gene>
    <name evidence="1" type="ORF">TU35_007710</name>
</gene>
<dbReference type="Proteomes" id="UP000033636">
    <property type="component" value="Unassembled WGS sequence"/>
</dbReference>
<keyword evidence="1" id="KW-0378">Hydrolase</keyword>